<keyword evidence="2" id="KW-1185">Reference proteome</keyword>
<dbReference type="InterPro" id="IPR029033">
    <property type="entry name" value="His_PPase_superfam"/>
</dbReference>
<dbReference type="EMBL" id="JAAOIW010000001">
    <property type="protein sequence ID" value="NHN28851.1"/>
    <property type="molecule type" value="Genomic_DNA"/>
</dbReference>
<dbReference type="SMART" id="SM00855">
    <property type="entry name" value="PGAM"/>
    <property type="match status" value="1"/>
</dbReference>
<dbReference type="RefSeq" id="WP_166146061.1">
    <property type="nucleotide sequence ID" value="NZ_JAAOIW010000001.1"/>
</dbReference>
<dbReference type="PANTHER" id="PTHR48100:SF1">
    <property type="entry name" value="HISTIDINE PHOSPHATASE FAMILY PROTEIN-RELATED"/>
    <property type="match status" value="1"/>
</dbReference>
<comment type="caution">
    <text evidence="1">The sequence shown here is derived from an EMBL/GenBank/DDBJ whole genome shotgun (WGS) entry which is preliminary data.</text>
</comment>
<name>A0ABX0IZ69_9BACL</name>
<reference evidence="1" key="1">
    <citation type="submission" date="2020-03" db="EMBL/GenBank/DDBJ databases">
        <title>Draft sequencing of Paenibacilllus sp. S3N08.</title>
        <authorList>
            <person name="Kim D.-U."/>
        </authorList>
    </citation>
    <scope>NUCLEOTIDE SEQUENCE</scope>
    <source>
        <strain evidence="1">S3N08</strain>
    </source>
</reference>
<evidence type="ECO:0000313" key="2">
    <source>
        <dbReference type="Proteomes" id="UP001165962"/>
    </source>
</evidence>
<dbReference type="SUPFAM" id="SSF53254">
    <property type="entry name" value="Phosphoglycerate mutase-like"/>
    <property type="match status" value="1"/>
</dbReference>
<dbReference type="CDD" id="cd07040">
    <property type="entry name" value="HP"/>
    <property type="match status" value="1"/>
</dbReference>
<evidence type="ECO:0000313" key="1">
    <source>
        <dbReference type="EMBL" id="NHN28851.1"/>
    </source>
</evidence>
<dbReference type="InterPro" id="IPR050275">
    <property type="entry name" value="PGM_Phosphatase"/>
</dbReference>
<dbReference type="Gene3D" id="3.40.50.1240">
    <property type="entry name" value="Phosphoglycerate mutase-like"/>
    <property type="match status" value="1"/>
</dbReference>
<dbReference type="Pfam" id="PF00300">
    <property type="entry name" value="His_Phos_1"/>
    <property type="match status" value="1"/>
</dbReference>
<dbReference type="PANTHER" id="PTHR48100">
    <property type="entry name" value="BROAD-SPECIFICITY PHOSPHATASE YOR283W-RELATED"/>
    <property type="match status" value="1"/>
</dbReference>
<gene>
    <name evidence="1" type="ORF">G9U52_03270</name>
</gene>
<accession>A0ABX0IZ69</accession>
<organism evidence="1 2">
    <name type="scientific">Paenibacillus agricola</name>
    <dbReference type="NCBI Taxonomy" id="2716264"/>
    <lineage>
        <taxon>Bacteria</taxon>
        <taxon>Bacillati</taxon>
        <taxon>Bacillota</taxon>
        <taxon>Bacilli</taxon>
        <taxon>Bacillales</taxon>
        <taxon>Paenibacillaceae</taxon>
        <taxon>Paenibacillus</taxon>
    </lineage>
</organism>
<dbReference type="Proteomes" id="UP001165962">
    <property type="component" value="Unassembled WGS sequence"/>
</dbReference>
<sequence>MEIVFVCHGQGEHTQQIPESYNLANPGLTELGKSQVERLRAALPLTERHAVIASPTRRTLQTARLWCSGTGAARFVHPAAGPRQFPPKFDFRTMRCDEMLEPSCLADCFDDFALPPDVPAYLWLQGINTQPTLLFEKWANQFMEWCQKLEKDTLYIVSHDGTIASYMQLITGAKLTRKDLLPDAGWIPLPSYQQV</sequence>
<proteinExistence type="predicted"/>
<protein>
    <submittedName>
        <fullName evidence="1">Histidine phosphatase family protein</fullName>
    </submittedName>
</protein>
<dbReference type="InterPro" id="IPR013078">
    <property type="entry name" value="His_Pase_superF_clade-1"/>
</dbReference>